<protein>
    <recommendedName>
        <fullName evidence="1">HD-Zip IV C-terminal domain-containing protein</fullName>
    </recommendedName>
</protein>
<dbReference type="Proteomes" id="UP000315295">
    <property type="component" value="Unassembled WGS sequence"/>
</dbReference>
<dbReference type="STRING" id="106549.A0A540LRK8"/>
<name>A0A540LRK8_MALBA</name>
<accession>A0A540LRK8</accession>
<proteinExistence type="predicted"/>
<feature type="domain" description="HD-Zip IV C-terminal" evidence="1">
    <location>
        <begin position="4"/>
        <end position="83"/>
    </location>
</feature>
<sequence>MEVDIFYLQASYTDATGSYVVFAPIDMYAMTELINGGNPDNLAICPQCFLYFLISQCTGTILAGSLLTIAFHIAVGTSTQEHVSAHQHANLMYLFWHQLWFQLRRDYNL</sequence>
<evidence type="ECO:0000313" key="2">
    <source>
        <dbReference type="EMBL" id="TQD88891.1"/>
    </source>
</evidence>
<dbReference type="EMBL" id="VIEB01000496">
    <property type="protein sequence ID" value="TQD88892.1"/>
    <property type="molecule type" value="Genomic_DNA"/>
</dbReference>
<dbReference type="PANTHER" id="PTHR45654">
    <property type="entry name" value="HOMEOBOX-LEUCINE ZIPPER PROTEIN MERISTEM L1"/>
    <property type="match status" value="1"/>
</dbReference>
<keyword evidence="4" id="KW-1185">Reference proteome</keyword>
<dbReference type="PANTHER" id="PTHR45654:SF48">
    <property type="entry name" value="START DOMAIN-CONTAINING PROTEIN"/>
    <property type="match status" value="1"/>
</dbReference>
<dbReference type="InterPro" id="IPR057993">
    <property type="entry name" value="HD-Zip_IV_C"/>
</dbReference>
<dbReference type="EMBL" id="VIEB01000496">
    <property type="protein sequence ID" value="TQD88891.1"/>
    <property type="molecule type" value="Genomic_DNA"/>
</dbReference>
<dbReference type="InterPro" id="IPR042160">
    <property type="entry name" value="HD-Zip_IV"/>
</dbReference>
<organism evidence="3 4">
    <name type="scientific">Malus baccata</name>
    <name type="common">Siberian crab apple</name>
    <name type="synonym">Pyrus baccata</name>
    <dbReference type="NCBI Taxonomy" id="106549"/>
    <lineage>
        <taxon>Eukaryota</taxon>
        <taxon>Viridiplantae</taxon>
        <taxon>Streptophyta</taxon>
        <taxon>Embryophyta</taxon>
        <taxon>Tracheophyta</taxon>
        <taxon>Spermatophyta</taxon>
        <taxon>Magnoliopsida</taxon>
        <taxon>eudicotyledons</taxon>
        <taxon>Gunneridae</taxon>
        <taxon>Pentapetalae</taxon>
        <taxon>rosids</taxon>
        <taxon>fabids</taxon>
        <taxon>Rosales</taxon>
        <taxon>Rosaceae</taxon>
        <taxon>Amygdaloideae</taxon>
        <taxon>Maleae</taxon>
        <taxon>Malus</taxon>
    </lineage>
</organism>
<evidence type="ECO:0000259" key="1">
    <source>
        <dbReference type="Pfam" id="PF25797"/>
    </source>
</evidence>
<comment type="caution">
    <text evidence="3">The sequence shown here is derived from an EMBL/GenBank/DDBJ whole genome shotgun (WGS) entry which is preliminary data.</text>
</comment>
<gene>
    <name evidence="2" type="ORF">C1H46_025572</name>
    <name evidence="3" type="ORF">C1H46_025573</name>
</gene>
<evidence type="ECO:0000313" key="4">
    <source>
        <dbReference type="Proteomes" id="UP000315295"/>
    </source>
</evidence>
<dbReference type="Pfam" id="PF25797">
    <property type="entry name" value="PDF2_C"/>
    <property type="match status" value="1"/>
</dbReference>
<evidence type="ECO:0000313" key="3">
    <source>
        <dbReference type="EMBL" id="TQD88892.1"/>
    </source>
</evidence>
<dbReference type="AlphaFoldDB" id="A0A540LRK8"/>
<reference evidence="3 4" key="1">
    <citation type="journal article" date="2019" name="G3 (Bethesda)">
        <title>Sequencing of a Wild Apple (Malus baccata) Genome Unravels the Differences Between Cultivated and Wild Apple Species Regarding Disease Resistance and Cold Tolerance.</title>
        <authorList>
            <person name="Chen X."/>
        </authorList>
    </citation>
    <scope>NUCLEOTIDE SEQUENCE [LARGE SCALE GENOMIC DNA]</scope>
    <source>
        <strain evidence="4">cv. Shandingzi</strain>
        <tissue evidence="3">Leaves</tissue>
    </source>
</reference>